<evidence type="ECO:0000256" key="1">
    <source>
        <dbReference type="SAM" id="SignalP"/>
    </source>
</evidence>
<evidence type="ECO:0000313" key="3">
    <source>
        <dbReference type="Proteomes" id="UP001261871"/>
    </source>
</evidence>
<comment type="caution">
    <text evidence="2">The sequence shown here is derived from an EMBL/GenBank/DDBJ whole genome shotgun (WGS) entry which is preliminary data.</text>
</comment>
<gene>
    <name evidence="2" type="ORF">J2W95_003011</name>
</gene>
<protein>
    <recommendedName>
        <fullName evidence="4">Alpha/beta hydrolase</fullName>
    </recommendedName>
</protein>
<dbReference type="EMBL" id="JAVDTX010000007">
    <property type="protein sequence ID" value="MDR6846295.1"/>
    <property type="molecule type" value="Genomic_DNA"/>
</dbReference>
<proteinExistence type="predicted"/>
<dbReference type="RefSeq" id="WP_310008389.1">
    <property type="nucleotide sequence ID" value="NZ_JAVDTX010000007.1"/>
</dbReference>
<dbReference type="PROSITE" id="PS51257">
    <property type="entry name" value="PROKAR_LIPOPROTEIN"/>
    <property type="match status" value="1"/>
</dbReference>
<dbReference type="InterPro" id="IPR029058">
    <property type="entry name" value="AB_hydrolase_fold"/>
</dbReference>
<reference evidence="2 3" key="1">
    <citation type="submission" date="2023-07" db="EMBL/GenBank/DDBJ databases">
        <title>Sorghum-associated microbial communities from plants grown in Nebraska, USA.</title>
        <authorList>
            <person name="Schachtman D."/>
        </authorList>
    </citation>
    <scope>NUCLEOTIDE SEQUENCE [LARGE SCALE GENOMIC DNA]</scope>
    <source>
        <strain evidence="2 3">BE124</strain>
    </source>
</reference>
<sequence length="311" mass="35388">MTRLLITFLTFSFFVISCNAQKTTNPKTEKVYLVKTDTTKNCYTIIYPPKLPWTGYLFLIPGFGQTAEDVLLQTDLPNKLSQNGILTIIPTLQDGVLSFGIDSLSQQSFNNIILDVKKKHKLTNLKYYVGGFSIGGSTAIKFAEIATIKPNAIFAIDPPLDLERFYNTAEREIRLSVNKSPDEERVYMIERIGKEMGGSPKVALKNYYKTSPYSFSDTAQTAIKNIIKLPLRIYTEPDVDWWLKEFATDFTGMNASECSAMINELNRLGNTKAELILTQNKGYRKLDNSRHPHSWSIVENNELIEWLLKQE</sequence>
<evidence type="ECO:0008006" key="4">
    <source>
        <dbReference type="Google" id="ProtNLM"/>
    </source>
</evidence>
<name>A0ABU1S5H7_9FLAO</name>
<dbReference type="SUPFAM" id="SSF53474">
    <property type="entry name" value="alpha/beta-Hydrolases"/>
    <property type="match status" value="1"/>
</dbReference>
<dbReference type="Proteomes" id="UP001261871">
    <property type="component" value="Unassembled WGS sequence"/>
</dbReference>
<evidence type="ECO:0000313" key="2">
    <source>
        <dbReference type="EMBL" id="MDR6846295.1"/>
    </source>
</evidence>
<accession>A0ABU1S5H7</accession>
<feature type="chain" id="PRO_5045097491" description="Alpha/beta hydrolase" evidence="1">
    <location>
        <begin position="21"/>
        <end position="311"/>
    </location>
</feature>
<keyword evidence="3" id="KW-1185">Reference proteome</keyword>
<keyword evidence="1" id="KW-0732">Signal</keyword>
<organism evidence="2 3">
    <name type="scientific">Flavobacterium granuli</name>
    <dbReference type="NCBI Taxonomy" id="280093"/>
    <lineage>
        <taxon>Bacteria</taxon>
        <taxon>Pseudomonadati</taxon>
        <taxon>Bacteroidota</taxon>
        <taxon>Flavobacteriia</taxon>
        <taxon>Flavobacteriales</taxon>
        <taxon>Flavobacteriaceae</taxon>
        <taxon>Flavobacterium</taxon>
    </lineage>
</organism>
<dbReference type="Gene3D" id="3.40.50.1820">
    <property type="entry name" value="alpha/beta hydrolase"/>
    <property type="match status" value="1"/>
</dbReference>
<feature type="signal peptide" evidence="1">
    <location>
        <begin position="1"/>
        <end position="20"/>
    </location>
</feature>